<keyword evidence="4" id="KW-0732">Signal</keyword>
<dbReference type="EMBL" id="GEDC01006352">
    <property type="protein sequence ID" value="JAS30946.1"/>
    <property type="molecule type" value="Transcribed_RNA"/>
</dbReference>
<name>A0A1B6DZ40_9HEMI</name>
<dbReference type="PANTHER" id="PTHR24026:SF133">
    <property type="entry name" value="CADHERIN-RELATED FAMILY MEMBER 2"/>
    <property type="match status" value="1"/>
</dbReference>
<feature type="chain" id="PRO_5008581654" description="Cadherin domain-containing protein" evidence="4">
    <location>
        <begin position="26"/>
        <end position="580"/>
    </location>
</feature>
<sequence length="580" mass="64410">MKHFYHNLRDVVSFILLFSFKFSQAQWVSPFFTAPVNSSVIVTYDKGTHIEFNEEITPPFPIADISYSGTEIPSISDIQGDGTNSTLGITTQLPSPNHWQLVVTIRQDYESGIHLYWFTVKIGDVSNKVYLVIDNIHDNAPVIQSSSKTCVVKENFVGISDDCKFTLEDIDGNVSSLAVSLDAGSGNQGIFSLNTIEVSNKYSNMILIINRPLDYETQDVYIITITAECSLSEALLATSIIIILKVEDVADKPPQWIKLPTMFTMFEKTNASIEVRAIDGDLGINANISYSIFEVSDNLINHVQVGKSTGIITILEIDRDKTGISSFQITVKAYESNNSSSNIIAIITIMLQDLDDHIPIISPSLLNTTIQERRPVTLMFDSPVTVVDYDLGESGSFNIALNSSSNTSWNDAFEVVPSYGYQSLTITIVTKNYTLLDYRNENWRNITLQIIATEVANSSHVGKAILNIGLEAVNDRYPQFNQQVYKVNIFENVTKDKYVLIVAATDEDFGDTITYSINSSALKINSSSGIITVAEFDAFDYERQKFVQEVVQAIDSNGHVSYAQIIINVIDVDDTPPTLT</sequence>
<dbReference type="PRINTS" id="PR00205">
    <property type="entry name" value="CADHERIN"/>
</dbReference>
<dbReference type="SUPFAM" id="SSF49313">
    <property type="entry name" value="Cadherin-like"/>
    <property type="match status" value="4"/>
</dbReference>
<proteinExistence type="predicted"/>
<evidence type="ECO:0000313" key="6">
    <source>
        <dbReference type="EMBL" id="JAS30946.1"/>
    </source>
</evidence>
<evidence type="ECO:0000256" key="1">
    <source>
        <dbReference type="ARBA" id="ARBA00022692"/>
    </source>
</evidence>
<gene>
    <name evidence="6" type="ORF">g.19127</name>
</gene>
<keyword evidence="3" id="KW-0106">Calcium</keyword>
<evidence type="ECO:0000256" key="4">
    <source>
        <dbReference type="SAM" id="SignalP"/>
    </source>
</evidence>
<dbReference type="InterPro" id="IPR002126">
    <property type="entry name" value="Cadherin-like_dom"/>
</dbReference>
<accession>A0A1B6DZ40</accession>
<dbReference type="Gene3D" id="2.60.40.60">
    <property type="entry name" value="Cadherins"/>
    <property type="match status" value="4"/>
</dbReference>
<evidence type="ECO:0000259" key="5">
    <source>
        <dbReference type="PROSITE" id="PS50268"/>
    </source>
</evidence>
<dbReference type="SMART" id="SM00112">
    <property type="entry name" value="CA"/>
    <property type="match status" value="4"/>
</dbReference>
<evidence type="ECO:0000256" key="3">
    <source>
        <dbReference type="PROSITE-ProRule" id="PRU00043"/>
    </source>
</evidence>
<feature type="domain" description="Cadherin" evidence="5">
    <location>
        <begin position="481"/>
        <end position="579"/>
    </location>
</feature>
<dbReference type="AlphaFoldDB" id="A0A1B6DZ40"/>
<dbReference type="CDD" id="cd11304">
    <property type="entry name" value="Cadherin_repeat"/>
    <property type="match status" value="3"/>
</dbReference>
<keyword evidence="1" id="KW-0812">Transmembrane</keyword>
<keyword evidence="2" id="KW-1133">Transmembrane helix</keyword>
<dbReference type="GO" id="GO:0016020">
    <property type="term" value="C:membrane"/>
    <property type="evidence" value="ECO:0007669"/>
    <property type="project" value="InterPro"/>
</dbReference>
<dbReference type="PANTHER" id="PTHR24026">
    <property type="entry name" value="FAT ATYPICAL CADHERIN-RELATED"/>
    <property type="match status" value="1"/>
</dbReference>
<dbReference type="GO" id="GO:0007156">
    <property type="term" value="P:homophilic cell adhesion via plasma membrane adhesion molecules"/>
    <property type="evidence" value="ECO:0007669"/>
    <property type="project" value="InterPro"/>
</dbReference>
<feature type="domain" description="Cadherin" evidence="5">
    <location>
        <begin position="257"/>
        <end position="361"/>
    </location>
</feature>
<reference evidence="6" key="1">
    <citation type="submission" date="2015-12" db="EMBL/GenBank/DDBJ databases">
        <title>De novo transcriptome assembly of four potential Pierce s Disease insect vectors from Arizona vineyards.</title>
        <authorList>
            <person name="Tassone E.E."/>
        </authorList>
    </citation>
    <scope>NUCLEOTIDE SEQUENCE</scope>
</reference>
<dbReference type="PROSITE" id="PS50268">
    <property type="entry name" value="CADHERIN_2"/>
    <property type="match status" value="4"/>
</dbReference>
<feature type="signal peptide" evidence="4">
    <location>
        <begin position="1"/>
        <end position="25"/>
    </location>
</feature>
<feature type="domain" description="Cadherin" evidence="5">
    <location>
        <begin position="362"/>
        <end position="480"/>
    </location>
</feature>
<evidence type="ECO:0000256" key="2">
    <source>
        <dbReference type="ARBA" id="ARBA00022989"/>
    </source>
</evidence>
<dbReference type="InterPro" id="IPR015919">
    <property type="entry name" value="Cadherin-like_sf"/>
</dbReference>
<protein>
    <recommendedName>
        <fullName evidence="5">Cadherin domain-containing protein</fullName>
    </recommendedName>
</protein>
<feature type="non-terminal residue" evidence="6">
    <location>
        <position position="580"/>
    </location>
</feature>
<keyword evidence="2" id="KW-0472">Membrane</keyword>
<feature type="domain" description="Cadherin" evidence="5">
    <location>
        <begin position="144"/>
        <end position="256"/>
    </location>
</feature>
<dbReference type="GO" id="GO:0005509">
    <property type="term" value="F:calcium ion binding"/>
    <property type="evidence" value="ECO:0007669"/>
    <property type="project" value="UniProtKB-UniRule"/>
</dbReference>
<organism evidence="6">
    <name type="scientific">Clastoptera arizonana</name>
    <name type="common">Arizona spittle bug</name>
    <dbReference type="NCBI Taxonomy" id="38151"/>
    <lineage>
        <taxon>Eukaryota</taxon>
        <taxon>Metazoa</taxon>
        <taxon>Ecdysozoa</taxon>
        <taxon>Arthropoda</taxon>
        <taxon>Hexapoda</taxon>
        <taxon>Insecta</taxon>
        <taxon>Pterygota</taxon>
        <taxon>Neoptera</taxon>
        <taxon>Paraneoptera</taxon>
        <taxon>Hemiptera</taxon>
        <taxon>Auchenorrhyncha</taxon>
        <taxon>Cercopoidea</taxon>
        <taxon>Clastopteridae</taxon>
        <taxon>Clastoptera</taxon>
    </lineage>
</organism>